<sequence>MFLAGAELGCVDDDVVSFDNQDIARFFPLSSEMGSEKLIDTLMSYLPEQPRAWTLCETYLEQAAWMFQPIRREEIIDELLTPIYRALKAKGADADSELEPTSPHKLSALFIVFALGALVDLTMEPFNTEAERYFQLCRAALSLRNVFDSPELCTVQTVVLMAYYHSMAGRRYTLDSAWCLMSLGAKLAQSIGLHRDSARWNLSPKIVQRRRSLFYEIFCTEIFHSLALGRPPSIRLSYVDCEFPSDTETTLDQDGKPLMSYYQWKYEFCTEILAQALELTLTAEPPKYEVVLDLDRKVREKRVPPHLNVFMNVEDCTPATYMRGCMLGQYRAVTLLFLHRSFFAQAMLDHPVNPLRSLYAPSFLAAYRCASGIIKSCLNHYERFPELCCRWWGIWTHLFSAAIIVGTIVTRSPSSTMAPNAFIELGLACDLFEKGAAKSKRARSGLAILTKLRNKAFEIYSQYRSGNLPPPSTLSVGRDYGDDELALFGGQTRVLFSKLLSRRKHSSRSSIPSTTTEVFSPASSDGSEPRETPASPSDSLPDVHPSLVEYISLLPPHQHPHSSPSTAETDQQPFNFFTPDMYYGPRTQSTTSPTQNTPDSQMMAQTPDMNGTNLPLYEGFQIQNPDLSTFTAEPANIPGSSAAPLLDLGMMISGDSEIDEQWKSFMRESGLLDNNAGYTMNF</sequence>
<proteinExistence type="predicted"/>
<dbReference type="CDD" id="cd12148">
    <property type="entry name" value="fungal_TF_MHR"/>
    <property type="match status" value="1"/>
</dbReference>
<evidence type="ECO:0000313" key="6">
    <source>
        <dbReference type="Proteomes" id="UP001498398"/>
    </source>
</evidence>
<feature type="region of interest" description="Disordered" evidence="3">
    <location>
        <begin position="506"/>
        <end position="600"/>
    </location>
</feature>
<accession>A0ABR1K3R9</accession>
<comment type="caution">
    <text evidence="5">The sequence shown here is derived from an EMBL/GenBank/DDBJ whole genome shotgun (WGS) entry which is preliminary data.</text>
</comment>
<reference evidence="5 6" key="1">
    <citation type="submission" date="2024-01" db="EMBL/GenBank/DDBJ databases">
        <title>A draft genome for the cacao thread blight pathogen Marasmiellus scandens.</title>
        <authorList>
            <person name="Baruah I.K."/>
            <person name="Leung J."/>
            <person name="Bukari Y."/>
            <person name="Amoako-Attah I."/>
            <person name="Meinhardt L.W."/>
            <person name="Bailey B.A."/>
            <person name="Cohen S.P."/>
        </authorList>
    </citation>
    <scope>NUCLEOTIDE SEQUENCE [LARGE SCALE GENOMIC DNA]</scope>
    <source>
        <strain evidence="5 6">GH-19</strain>
    </source>
</reference>
<evidence type="ECO:0000256" key="1">
    <source>
        <dbReference type="ARBA" id="ARBA00004123"/>
    </source>
</evidence>
<organism evidence="5 6">
    <name type="scientific">Marasmiellus scandens</name>
    <dbReference type="NCBI Taxonomy" id="2682957"/>
    <lineage>
        <taxon>Eukaryota</taxon>
        <taxon>Fungi</taxon>
        <taxon>Dikarya</taxon>
        <taxon>Basidiomycota</taxon>
        <taxon>Agaricomycotina</taxon>
        <taxon>Agaricomycetes</taxon>
        <taxon>Agaricomycetidae</taxon>
        <taxon>Agaricales</taxon>
        <taxon>Marasmiineae</taxon>
        <taxon>Omphalotaceae</taxon>
        <taxon>Marasmiellus</taxon>
    </lineage>
</organism>
<evidence type="ECO:0000256" key="3">
    <source>
        <dbReference type="SAM" id="MobiDB-lite"/>
    </source>
</evidence>
<dbReference type="Pfam" id="PF04082">
    <property type="entry name" value="Fungal_trans"/>
    <property type="match status" value="1"/>
</dbReference>
<evidence type="ECO:0000259" key="4">
    <source>
        <dbReference type="SMART" id="SM00906"/>
    </source>
</evidence>
<dbReference type="PANTHER" id="PTHR31001:SF56">
    <property type="entry name" value="ZN(2)-C6 FUNGAL-TYPE DOMAIN-CONTAINING PROTEIN"/>
    <property type="match status" value="1"/>
</dbReference>
<dbReference type="InterPro" id="IPR007219">
    <property type="entry name" value="XnlR_reg_dom"/>
</dbReference>
<feature type="domain" description="Xylanolytic transcriptional activator regulatory" evidence="4">
    <location>
        <begin position="177"/>
        <end position="250"/>
    </location>
</feature>
<evidence type="ECO:0000313" key="5">
    <source>
        <dbReference type="EMBL" id="KAK7470755.1"/>
    </source>
</evidence>
<name>A0ABR1K3R9_9AGAR</name>
<comment type="subcellular location">
    <subcellularLocation>
        <location evidence="1">Nucleus</location>
    </subcellularLocation>
</comment>
<feature type="compositionally biased region" description="Polar residues" evidence="3">
    <location>
        <begin position="511"/>
        <end position="526"/>
    </location>
</feature>
<feature type="compositionally biased region" description="Polar residues" evidence="3">
    <location>
        <begin position="566"/>
        <end position="575"/>
    </location>
</feature>
<protein>
    <recommendedName>
        <fullName evidence="4">Xylanolytic transcriptional activator regulatory domain-containing protein</fullName>
    </recommendedName>
</protein>
<dbReference type="PANTHER" id="PTHR31001">
    <property type="entry name" value="UNCHARACTERIZED TRANSCRIPTIONAL REGULATORY PROTEIN"/>
    <property type="match status" value="1"/>
</dbReference>
<feature type="compositionally biased region" description="Low complexity" evidence="3">
    <location>
        <begin position="552"/>
        <end position="565"/>
    </location>
</feature>
<keyword evidence="6" id="KW-1185">Reference proteome</keyword>
<feature type="compositionally biased region" description="Low complexity" evidence="3">
    <location>
        <begin position="585"/>
        <end position="600"/>
    </location>
</feature>
<dbReference type="EMBL" id="JBANRG010000002">
    <property type="protein sequence ID" value="KAK7470755.1"/>
    <property type="molecule type" value="Genomic_DNA"/>
</dbReference>
<evidence type="ECO:0000256" key="2">
    <source>
        <dbReference type="ARBA" id="ARBA00023242"/>
    </source>
</evidence>
<dbReference type="InterPro" id="IPR050613">
    <property type="entry name" value="Sec_Metabolite_Reg"/>
</dbReference>
<dbReference type="Proteomes" id="UP001498398">
    <property type="component" value="Unassembled WGS sequence"/>
</dbReference>
<gene>
    <name evidence="5" type="ORF">VKT23_002174</name>
</gene>
<keyword evidence="2" id="KW-0539">Nucleus</keyword>
<dbReference type="SMART" id="SM00906">
    <property type="entry name" value="Fungal_trans"/>
    <property type="match status" value="1"/>
</dbReference>